<dbReference type="InterPro" id="IPR008271">
    <property type="entry name" value="Ser/Thr_kinase_AS"/>
</dbReference>
<reference evidence="8" key="1">
    <citation type="journal article" date="2014" name="Front. Microbiol.">
        <title>High frequency of phylogenetically diverse reductive dehalogenase-homologous genes in deep subseafloor sedimentary metagenomes.</title>
        <authorList>
            <person name="Kawai M."/>
            <person name="Futagami T."/>
            <person name="Toyoda A."/>
            <person name="Takaki Y."/>
            <person name="Nishi S."/>
            <person name="Hori S."/>
            <person name="Arai W."/>
            <person name="Tsubouchi T."/>
            <person name="Morono Y."/>
            <person name="Uchiyama I."/>
            <person name="Ito T."/>
            <person name="Fujiyama A."/>
            <person name="Inagaki F."/>
            <person name="Takami H."/>
        </authorList>
    </citation>
    <scope>NUCLEOTIDE SEQUENCE</scope>
    <source>
        <strain evidence="8">Expedition CK06-06</strain>
    </source>
</reference>
<dbReference type="Pfam" id="PF00069">
    <property type="entry name" value="Pkinase"/>
    <property type="match status" value="1"/>
</dbReference>
<accession>X1EYL4</accession>
<feature type="transmembrane region" description="Helical" evidence="6">
    <location>
        <begin position="214"/>
        <end position="234"/>
    </location>
</feature>
<evidence type="ECO:0000256" key="1">
    <source>
        <dbReference type="ARBA" id="ARBA00012513"/>
    </source>
</evidence>
<dbReference type="AlphaFoldDB" id="X1EYL4"/>
<dbReference type="InterPro" id="IPR011009">
    <property type="entry name" value="Kinase-like_dom_sf"/>
</dbReference>
<dbReference type="Gene3D" id="1.10.510.10">
    <property type="entry name" value="Transferase(Phosphotransferase) domain 1"/>
    <property type="match status" value="1"/>
</dbReference>
<dbReference type="GO" id="GO:0004674">
    <property type="term" value="F:protein serine/threonine kinase activity"/>
    <property type="evidence" value="ECO:0007669"/>
    <property type="project" value="UniProtKB-EC"/>
</dbReference>
<dbReference type="PANTHER" id="PTHR43671">
    <property type="entry name" value="SERINE/THREONINE-PROTEIN KINASE NEK"/>
    <property type="match status" value="1"/>
</dbReference>
<dbReference type="InterPro" id="IPR050660">
    <property type="entry name" value="NEK_Ser/Thr_kinase"/>
</dbReference>
<name>X1EYL4_9ZZZZ</name>
<dbReference type="PROSITE" id="PS50011">
    <property type="entry name" value="PROTEIN_KINASE_DOM"/>
    <property type="match status" value="1"/>
</dbReference>
<protein>
    <recommendedName>
        <fullName evidence="1">non-specific serine/threonine protein kinase</fullName>
        <ecNumber evidence="1">2.7.11.1</ecNumber>
    </recommendedName>
</protein>
<feature type="non-terminal residue" evidence="8">
    <location>
        <position position="1"/>
    </location>
</feature>
<dbReference type="GO" id="GO:0005524">
    <property type="term" value="F:ATP binding"/>
    <property type="evidence" value="ECO:0007669"/>
    <property type="project" value="UniProtKB-KW"/>
</dbReference>
<feature type="domain" description="Protein kinase" evidence="7">
    <location>
        <begin position="1"/>
        <end position="187"/>
    </location>
</feature>
<keyword evidence="3" id="KW-0547">Nucleotide-binding</keyword>
<dbReference type="SMART" id="SM00220">
    <property type="entry name" value="S_TKc"/>
    <property type="match status" value="1"/>
</dbReference>
<keyword evidence="6" id="KW-1133">Transmembrane helix</keyword>
<dbReference type="PANTHER" id="PTHR43671:SF13">
    <property type="entry name" value="SERINE_THREONINE-PROTEIN KINASE NEK2"/>
    <property type="match status" value="1"/>
</dbReference>
<evidence type="ECO:0000256" key="4">
    <source>
        <dbReference type="ARBA" id="ARBA00022777"/>
    </source>
</evidence>
<evidence type="ECO:0000259" key="7">
    <source>
        <dbReference type="PROSITE" id="PS50011"/>
    </source>
</evidence>
<comment type="caution">
    <text evidence="8">The sequence shown here is derived from an EMBL/GenBank/DDBJ whole genome shotgun (WGS) entry which is preliminary data.</text>
</comment>
<evidence type="ECO:0000256" key="3">
    <source>
        <dbReference type="ARBA" id="ARBA00022741"/>
    </source>
</evidence>
<evidence type="ECO:0000256" key="6">
    <source>
        <dbReference type="SAM" id="Phobius"/>
    </source>
</evidence>
<keyword evidence="2" id="KW-0808">Transferase</keyword>
<feature type="non-terminal residue" evidence="8">
    <location>
        <position position="265"/>
    </location>
</feature>
<proteinExistence type="predicted"/>
<keyword evidence="4" id="KW-0418">Kinase</keyword>
<dbReference type="PROSITE" id="PS00108">
    <property type="entry name" value="PROTEIN_KINASE_ST"/>
    <property type="match status" value="1"/>
</dbReference>
<sequence length="265" mass="28142">LSMEYVDGEDLSSLLRRIGRLPTDKAVEIAREICAGLAAAHDKGVLHRDLKPANIMVDGRGRARITDFGLAGLSQDIVGVEVRSGTPAYMSPEQLAGKEVSVRSDIYALGIVLYELFTGTRVFEGKSMAELTRMHLDQEPVRPTAIVPDLDPAIERVILRCLEKNSEARPPSAFSVAAALPGGDPLAAALEAGETPSPEMVAAAGGEGELRPSLAVAALAFVILGVILVLAMTMGTQVNHLVPMEKTPAALEDRSREILEELGAD</sequence>
<dbReference type="SUPFAM" id="SSF56112">
    <property type="entry name" value="Protein kinase-like (PK-like)"/>
    <property type="match status" value="1"/>
</dbReference>
<dbReference type="EC" id="2.7.11.1" evidence="1"/>
<keyword evidence="5" id="KW-0067">ATP-binding</keyword>
<organism evidence="8">
    <name type="scientific">marine sediment metagenome</name>
    <dbReference type="NCBI Taxonomy" id="412755"/>
    <lineage>
        <taxon>unclassified sequences</taxon>
        <taxon>metagenomes</taxon>
        <taxon>ecological metagenomes</taxon>
    </lineage>
</organism>
<dbReference type="CDD" id="cd14014">
    <property type="entry name" value="STKc_PknB_like"/>
    <property type="match status" value="1"/>
</dbReference>
<evidence type="ECO:0000256" key="5">
    <source>
        <dbReference type="ARBA" id="ARBA00022840"/>
    </source>
</evidence>
<evidence type="ECO:0000313" key="8">
    <source>
        <dbReference type="EMBL" id="GAH13698.1"/>
    </source>
</evidence>
<gene>
    <name evidence="8" type="ORF">S01H4_52576</name>
</gene>
<dbReference type="EMBL" id="BART01030057">
    <property type="protein sequence ID" value="GAH13698.1"/>
    <property type="molecule type" value="Genomic_DNA"/>
</dbReference>
<dbReference type="InterPro" id="IPR000719">
    <property type="entry name" value="Prot_kinase_dom"/>
</dbReference>
<keyword evidence="6" id="KW-0472">Membrane</keyword>
<evidence type="ECO:0000256" key="2">
    <source>
        <dbReference type="ARBA" id="ARBA00022679"/>
    </source>
</evidence>
<keyword evidence="6" id="KW-0812">Transmembrane</keyword>